<proteinExistence type="predicted"/>
<protein>
    <submittedName>
        <fullName evidence="2">Uncharacterized protein</fullName>
    </submittedName>
</protein>
<comment type="caution">
    <text evidence="2">The sequence shown here is derived from an EMBL/GenBank/DDBJ whole genome shotgun (WGS) entry which is preliminary data.</text>
</comment>
<evidence type="ECO:0000313" key="2">
    <source>
        <dbReference type="EMBL" id="KOO35587.1"/>
    </source>
</evidence>
<reference evidence="3" key="1">
    <citation type="journal article" date="2015" name="PLoS Genet.">
        <title>Genome Sequence and Transcriptome Analyses of Chrysochromulina tobin: Metabolic Tools for Enhanced Algal Fitness in the Prominent Order Prymnesiales (Haptophyceae).</title>
        <authorList>
            <person name="Hovde B.T."/>
            <person name="Deodato C.R."/>
            <person name="Hunsperger H.M."/>
            <person name="Ryken S.A."/>
            <person name="Yost W."/>
            <person name="Jha R.K."/>
            <person name="Patterson J."/>
            <person name="Monnat R.J. Jr."/>
            <person name="Barlow S.B."/>
            <person name="Starkenburg S.R."/>
            <person name="Cattolico R.A."/>
        </authorList>
    </citation>
    <scope>NUCLEOTIDE SEQUENCE</scope>
    <source>
        <strain evidence="3">CCMP291</strain>
    </source>
</reference>
<dbReference type="EMBL" id="JWZX01000813">
    <property type="protein sequence ID" value="KOO35587.1"/>
    <property type="molecule type" value="Genomic_DNA"/>
</dbReference>
<feature type="non-terminal residue" evidence="2">
    <location>
        <position position="275"/>
    </location>
</feature>
<name>A0A0M0KAH5_9EUKA</name>
<feature type="region of interest" description="Disordered" evidence="1">
    <location>
        <begin position="129"/>
        <end position="275"/>
    </location>
</feature>
<keyword evidence="3" id="KW-1185">Reference proteome</keyword>
<feature type="compositionally biased region" description="Basic and acidic residues" evidence="1">
    <location>
        <begin position="176"/>
        <end position="186"/>
    </location>
</feature>
<evidence type="ECO:0000313" key="3">
    <source>
        <dbReference type="Proteomes" id="UP000037460"/>
    </source>
</evidence>
<accession>A0A0M0KAH5</accession>
<gene>
    <name evidence="2" type="ORF">Ctob_013473</name>
</gene>
<sequence length="275" mass="27357">MSASVKGRSLSLEGPKGSQPSPKTRPEAPRHRVASPRGKALADTSTGGVVLRGKAGADDGGSSGDQTSAESSAFASLHERHLTLQQEHASLLQAHAALQAKHRDSVGSCLALLDQIKELQGRLDLNEQSLSSARAPEPSSKGGAAVRCTPRTMPGGGTSTHSAPPHKQAGAVAGTDGRREERRGELGEEAWAPSRAPDCKSLSSTMTPTGMVAGFGSRGAVVGGTSARDGHGAPAAAGAGAGGAGGSRAASSMLVNGRGPLNSGRATGAAAEAPS</sequence>
<dbReference type="AlphaFoldDB" id="A0A0M0KAH5"/>
<organism evidence="2 3">
    <name type="scientific">Chrysochromulina tobinii</name>
    <dbReference type="NCBI Taxonomy" id="1460289"/>
    <lineage>
        <taxon>Eukaryota</taxon>
        <taxon>Haptista</taxon>
        <taxon>Haptophyta</taxon>
        <taxon>Prymnesiophyceae</taxon>
        <taxon>Prymnesiales</taxon>
        <taxon>Chrysochromulinaceae</taxon>
        <taxon>Chrysochromulina</taxon>
    </lineage>
</organism>
<feature type="region of interest" description="Disordered" evidence="1">
    <location>
        <begin position="1"/>
        <end position="81"/>
    </location>
</feature>
<evidence type="ECO:0000256" key="1">
    <source>
        <dbReference type="SAM" id="MobiDB-lite"/>
    </source>
</evidence>
<dbReference type="Proteomes" id="UP000037460">
    <property type="component" value="Unassembled WGS sequence"/>
</dbReference>